<dbReference type="InterPro" id="IPR004089">
    <property type="entry name" value="MCPsignal_dom"/>
</dbReference>
<evidence type="ECO:0000313" key="9">
    <source>
        <dbReference type="EMBL" id="RFO96070.1"/>
    </source>
</evidence>
<keyword evidence="10" id="KW-1185">Reference proteome</keyword>
<dbReference type="PROSITE" id="PS50885">
    <property type="entry name" value="HAMP"/>
    <property type="match status" value="1"/>
</dbReference>
<comment type="similarity">
    <text evidence="3">Belongs to the methyl-accepting chemotaxis (MCP) protein family.</text>
</comment>
<dbReference type="CDD" id="cd19411">
    <property type="entry name" value="MCP2201-like_sensor"/>
    <property type="match status" value="1"/>
</dbReference>
<feature type="domain" description="HAMP" evidence="8">
    <location>
        <begin position="211"/>
        <end position="263"/>
    </location>
</feature>
<dbReference type="Pfam" id="PF00672">
    <property type="entry name" value="HAMP"/>
    <property type="match status" value="1"/>
</dbReference>
<feature type="domain" description="Methyl-accepting transducer" evidence="7">
    <location>
        <begin position="268"/>
        <end position="497"/>
    </location>
</feature>
<evidence type="ECO:0000313" key="10">
    <source>
        <dbReference type="Proteomes" id="UP000260665"/>
    </source>
</evidence>
<proteinExistence type="inferred from homology"/>
<dbReference type="RefSeq" id="WP_117178726.1">
    <property type="nucleotide sequence ID" value="NZ_QFZK01000010.1"/>
</dbReference>
<dbReference type="SMART" id="SM00304">
    <property type="entry name" value="HAMP"/>
    <property type="match status" value="1"/>
</dbReference>
<evidence type="ECO:0000256" key="4">
    <source>
        <dbReference type="PROSITE-ProRule" id="PRU00284"/>
    </source>
</evidence>
<evidence type="ECO:0000256" key="5">
    <source>
        <dbReference type="SAM" id="MobiDB-lite"/>
    </source>
</evidence>
<evidence type="ECO:0000259" key="7">
    <source>
        <dbReference type="PROSITE" id="PS50111"/>
    </source>
</evidence>
<gene>
    <name evidence="9" type="ORF">DIC66_15235</name>
</gene>
<evidence type="ECO:0000259" key="8">
    <source>
        <dbReference type="PROSITE" id="PS50885"/>
    </source>
</evidence>
<dbReference type="PANTHER" id="PTHR43531">
    <property type="entry name" value="PROTEIN ICFG"/>
    <property type="match status" value="1"/>
</dbReference>
<evidence type="ECO:0000256" key="2">
    <source>
        <dbReference type="ARBA" id="ARBA00022481"/>
    </source>
</evidence>
<organism evidence="9 10">
    <name type="scientific">Rhodoferax lacus</name>
    <dbReference type="NCBI Taxonomy" id="2184758"/>
    <lineage>
        <taxon>Bacteria</taxon>
        <taxon>Pseudomonadati</taxon>
        <taxon>Pseudomonadota</taxon>
        <taxon>Betaproteobacteria</taxon>
        <taxon>Burkholderiales</taxon>
        <taxon>Comamonadaceae</taxon>
        <taxon>Rhodoferax</taxon>
    </lineage>
</organism>
<protein>
    <submittedName>
        <fullName evidence="9">Methyl-accepting chemotaxis protein</fullName>
    </submittedName>
</protein>
<keyword evidence="6" id="KW-0472">Membrane</keyword>
<dbReference type="PRINTS" id="PR00260">
    <property type="entry name" value="CHEMTRNSDUCR"/>
</dbReference>
<dbReference type="InterPro" id="IPR047347">
    <property type="entry name" value="YvaQ-like_sensor"/>
</dbReference>
<evidence type="ECO:0000256" key="6">
    <source>
        <dbReference type="SAM" id="Phobius"/>
    </source>
</evidence>
<dbReference type="InterPro" id="IPR024478">
    <property type="entry name" value="HlyB_4HB_MCP"/>
</dbReference>
<feature type="transmembrane region" description="Helical" evidence="6">
    <location>
        <begin position="12"/>
        <end position="32"/>
    </location>
</feature>
<sequence length="595" mass="62479">MNTSNTKIATLLKLGFGLLGLLIVLMGALSYFKAGGAEQAFENVVDNRYPKISALHTINDRLKESARLQRDMLLLSDADDIKKSAQTIAGLQKDNSELLAKIDPTFKSEKGRALLKALEEVRTAYLPLSQKFVTQAASSQEMAKITLQTEMAALEQKYFAAVDALIAFQEDQMQIAKTDASSAINQIQTTLLVSGVLALLVATVAALWITRAVTRPINQAVDVARAVAAGDLTYAFEPKGESETGILLRALKDMQGGLVQVVSNVRHGSESVATASAEIAQGNHDLSSRTESQASALEQTAASMEELGAQVKQNADSARQANQLAMTASKVAVQGGEVVGQVVQTMQGINESSRRIADIIGVIDGIAFQTNILALNAAVEAARAGEQGRGFAVVASEVRSLAGRSADAAKEIKTLINASVERVEQGTALVDKAGVTMTEVVGSIRRVTDIMGEISSASTEQSSAVAQVGEAVTQMDHATQQNAALVEQMAAAASSLKSQAGELVQTVASFKLNAAEHLPMPIKVDVRAPSSQNKPFKGPERRAVPRPPGASQGTAKPFKAAAPAAAAAKPTATTVTPKAAPKPTPAGGDDEWETF</sequence>
<dbReference type="GO" id="GO:0006935">
    <property type="term" value="P:chemotaxis"/>
    <property type="evidence" value="ECO:0007669"/>
    <property type="project" value="InterPro"/>
</dbReference>
<reference evidence="9 10" key="1">
    <citation type="submission" date="2018-05" db="EMBL/GenBank/DDBJ databases">
        <title>Rhodoferax soyangensis sp.nov., isolated from an oligotrophic freshwater lake.</title>
        <authorList>
            <person name="Park M."/>
        </authorList>
    </citation>
    <scope>NUCLEOTIDE SEQUENCE [LARGE SCALE GENOMIC DNA]</scope>
    <source>
        <strain evidence="9 10">IMCC26218</strain>
    </source>
</reference>
<comment type="subcellular location">
    <subcellularLocation>
        <location evidence="1">Membrane</location>
    </subcellularLocation>
</comment>
<dbReference type="SMART" id="SM00283">
    <property type="entry name" value="MA"/>
    <property type="match status" value="1"/>
</dbReference>
<dbReference type="GO" id="GO:0005886">
    <property type="term" value="C:plasma membrane"/>
    <property type="evidence" value="ECO:0007669"/>
    <property type="project" value="TreeGrafter"/>
</dbReference>
<comment type="caution">
    <text evidence="9">The sequence shown here is derived from an EMBL/GenBank/DDBJ whole genome shotgun (WGS) entry which is preliminary data.</text>
</comment>
<dbReference type="OrthoDB" id="9763018at2"/>
<dbReference type="Pfam" id="PF00015">
    <property type="entry name" value="MCPsignal"/>
    <property type="match status" value="1"/>
</dbReference>
<accession>A0A3E1RBM4</accession>
<evidence type="ECO:0000256" key="1">
    <source>
        <dbReference type="ARBA" id="ARBA00004370"/>
    </source>
</evidence>
<dbReference type="PROSITE" id="PS50111">
    <property type="entry name" value="CHEMOTAXIS_TRANSDUC_2"/>
    <property type="match status" value="1"/>
</dbReference>
<dbReference type="GO" id="GO:0007165">
    <property type="term" value="P:signal transduction"/>
    <property type="evidence" value="ECO:0007669"/>
    <property type="project" value="UniProtKB-KW"/>
</dbReference>
<keyword evidence="6" id="KW-0812">Transmembrane</keyword>
<dbReference type="Gene3D" id="1.10.287.950">
    <property type="entry name" value="Methyl-accepting chemotaxis protein"/>
    <property type="match status" value="1"/>
</dbReference>
<keyword evidence="4" id="KW-0807">Transducer</keyword>
<feature type="region of interest" description="Disordered" evidence="5">
    <location>
        <begin position="525"/>
        <end position="595"/>
    </location>
</feature>
<dbReference type="EMBL" id="QFZK01000010">
    <property type="protein sequence ID" value="RFO96070.1"/>
    <property type="molecule type" value="Genomic_DNA"/>
</dbReference>
<dbReference type="AlphaFoldDB" id="A0A3E1RBM4"/>
<dbReference type="Pfam" id="PF12729">
    <property type="entry name" value="4HB_MCP_1"/>
    <property type="match status" value="1"/>
</dbReference>
<dbReference type="PANTHER" id="PTHR43531:SF14">
    <property type="entry name" value="METHYL-ACCEPTING CHEMOTAXIS PROTEIN I-RELATED"/>
    <property type="match status" value="1"/>
</dbReference>
<evidence type="ECO:0000256" key="3">
    <source>
        <dbReference type="ARBA" id="ARBA00029447"/>
    </source>
</evidence>
<dbReference type="SUPFAM" id="SSF58104">
    <property type="entry name" value="Methyl-accepting chemotaxis protein (MCP) signaling domain"/>
    <property type="match status" value="1"/>
</dbReference>
<feature type="transmembrane region" description="Helical" evidence="6">
    <location>
        <begin position="191"/>
        <end position="209"/>
    </location>
</feature>
<dbReference type="Proteomes" id="UP000260665">
    <property type="component" value="Unassembled WGS sequence"/>
</dbReference>
<feature type="compositionally biased region" description="Low complexity" evidence="5">
    <location>
        <begin position="554"/>
        <end position="581"/>
    </location>
</feature>
<name>A0A3E1RBM4_9BURK</name>
<dbReference type="InterPro" id="IPR004090">
    <property type="entry name" value="Chemotax_Me-accpt_rcpt"/>
</dbReference>
<dbReference type="GO" id="GO:0004888">
    <property type="term" value="F:transmembrane signaling receptor activity"/>
    <property type="evidence" value="ECO:0007669"/>
    <property type="project" value="InterPro"/>
</dbReference>
<dbReference type="InterPro" id="IPR051310">
    <property type="entry name" value="MCP_chemotaxis"/>
</dbReference>
<dbReference type="FunFam" id="1.10.287.950:FF:000001">
    <property type="entry name" value="Methyl-accepting chemotaxis sensory transducer"/>
    <property type="match status" value="1"/>
</dbReference>
<dbReference type="CDD" id="cd11386">
    <property type="entry name" value="MCP_signal"/>
    <property type="match status" value="1"/>
</dbReference>
<dbReference type="InterPro" id="IPR003660">
    <property type="entry name" value="HAMP_dom"/>
</dbReference>
<keyword evidence="6" id="KW-1133">Transmembrane helix</keyword>
<keyword evidence="2" id="KW-0488">Methylation</keyword>